<evidence type="ECO:0000313" key="1">
    <source>
        <dbReference type="EMBL" id="PWJ34199.1"/>
    </source>
</evidence>
<organism evidence="1 2">
    <name type="scientific">Sediminitomix flava</name>
    <dbReference type="NCBI Taxonomy" id="379075"/>
    <lineage>
        <taxon>Bacteria</taxon>
        <taxon>Pseudomonadati</taxon>
        <taxon>Bacteroidota</taxon>
        <taxon>Cytophagia</taxon>
        <taxon>Cytophagales</taxon>
        <taxon>Flammeovirgaceae</taxon>
        <taxon>Sediminitomix</taxon>
    </lineage>
</organism>
<dbReference type="RefSeq" id="WP_109623056.1">
    <property type="nucleotide sequence ID" value="NZ_QGDO01000011.1"/>
</dbReference>
<dbReference type="Proteomes" id="UP000245535">
    <property type="component" value="Unassembled WGS sequence"/>
</dbReference>
<dbReference type="AlphaFoldDB" id="A0A315YWG3"/>
<name>A0A315YWG3_SEDFL</name>
<evidence type="ECO:0000313" key="2">
    <source>
        <dbReference type="Proteomes" id="UP000245535"/>
    </source>
</evidence>
<dbReference type="InterPro" id="IPR025345">
    <property type="entry name" value="DUF4249"/>
</dbReference>
<dbReference type="EMBL" id="QGDO01000011">
    <property type="protein sequence ID" value="PWJ34199.1"/>
    <property type="molecule type" value="Genomic_DNA"/>
</dbReference>
<dbReference type="OrthoDB" id="1077294at2"/>
<dbReference type="Pfam" id="PF14054">
    <property type="entry name" value="DUF4249"/>
    <property type="match status" value="1"/>
</dbReference>
<protein>
    <submittedName>
        <fullName evidence="1">Uncharacterized protein DUF4249</fullName>
    </submittedName>
</protein>
<accession>A0A315YWG3</accession>
<gene>
    <name evidence="1" type="ORF">BC781_111109</name>
</gene>
<comment type="caution">
    <text evidence="1">The sequence shown here is derived from an EMBL/GenBank/DDBJ whole genome shotgun (WGS) entry which is preliminary data.</text>
</comment>
<proteinExistence type="predicted"/>
<keyword evidence="2" id="KW-1185">Reference proteome</keyword>
<sequence length="293" mass="33187">MNKVLSLVCGTAFLASCMPEPLAVVDFPAPPNEIVVSSQYIPSEYVTIALTKTFDARLIGEASKDPAEIFQKYEDQIVLKDAEVILASNHAHDTLEILGSGLYAALGVMELEELETYALKIKDVNGKELYAESKVLPRVNFDKIEADLVQKNDEMNLAIEFSFDDPDQDNWYMMSIQRVSMSQSQKIEDFIMDQPFTFLFTDKDIPEDGRPMYLETFYQNYNPSDTLMISMANISQEYHEYLELRNQSQGIVNDVLIEPVNYPSNVTNGLGFFNLHLSDIALVDLATKTVFKR</sequence>
<dbReference type="PROSITE" id="PS51257">
    <property type="entry name" value="PROKAR_LIPOPROTEIN"/>
    <property type="match status" value="1"/>
</dbReference>
<reference evidence="1 2" key="1">
    <citation type="submission" date="2018-03" db="EMBL/GenBank/DDBJ databases">
        <title>Genomic Encyclopedia of Archaeal and Bacterial Type Strains, Phase II (KMG-II): from individual species to whole genera.</title>
        <authorList>
            <person name="Goeker M."/>
        </authorList>
    </citation>
    <scope>NUCLEOTIDE SEQUENCE [LARGE SCALE GENOMIC DNA]</scope>
    <source>
        <strain evidence="1 2">DSM 28229</strain>
    </source>
</reference>